<evidence type="ECO:0000313" key="3">
    <source>
        <dbReference type="Proteomes" id="UP000460298"/>
    </source>
</evidence>
<dbReference type="PROSITE" id="PS51781">
    <property type="entry name" value="SH3B"/>
    <property type="match status" value="1"/>
</dbReference>
<dbReference type="SMART" id="SM00287">
    <property type="entry name" value="SH3b"/>
    <property type="match status" value="1"/>
</dbReference>
<comment type="caution">
    <text evidence="2">The sequence shown here is derived from an EMBL/GenBank/DDBJ whole genome shotgun (WGS) entry which is preliminary data.</text>
</comment>
<dbReference type="Gene3D" id="2.30.30.40">
    <property type="entry name" value="SH3 Domains"/>
    <property type="match status" value="1"/>
</dbReference>
<proteinExistence type="predicted"/>
<feature type="domain" description="SH3b" evidence="1">
    <location>
        <begin position="24"/>
        <end position="97"/>
    </location>
</feature>
<gene>
    <name evidence="2" type="ORF">F9K24_19730</name>
</gene>
<dbReference type="EMBL" id="WBUI01000030">
    <property type="protein sequence ID" value="KAB2929518.1"/>
    <property type="molecule type" value="Genomic_DNA"/>
</dbReference>
<evidence type="ECO:0000259" key="1">
    <source>
        <dbReference type="PROSITE" id="PS51781"/>
    </source>
</evidence>
<dbReference type="InterPro" id="IPR003646">
    <property type="entry name" value="SH3-like_bac-type"/>
</dbReference>
<name>A0A833GY71_9LEPT</name>
<dbReference type="Proteomes" id="UP000460298">
    <property type="component" value="Unassembled WGS sequence"/>
</dbReference>
<dbReference type="AlphaFoldDB" id="A0A833GY71"/>
<evidence type="ECO:0000313" key="2">
    <source>
        <dbReference type="EMBL" id="KAB2929518.1"/>
    </source>
</evidence>
<protein>
    <recommendedName>
        <fullName evidence="1">SH3b domain-containing protein</fullName>
    </recommendedName>
</protein>
<accession>A0A833GY71</accession>
<organism evidence="2 3">
    <name type="scientific">Leptonema illini</name>
    <dbReference type="NCBI Taxonomy" id="183"/>
    <lineage>
        <taxon>Bacteria</taxon>
        <taxon>Pseudomonadati</taxon>
        <taxon>Spirochaetota</taxon>
        <taxon>Spirochaetia</taxon>
        <taxon>Leptospirales</taxon>
        <taxon>Leptospiraceae</taxon>
        <taxon>Leptonema</taxon>
    </lineage>
</organism>
<sequence>MHTSLFAKAWFLGFLTLLLLRCDPEQYYVNADPGVILRSGPNSNTRSLQIIPSGEIVRNLNQASSPARYRNFEGRWRFVEYHGVNGWIFDHYLSEQQPAPFVSCIESMQFEVNGQQKEVEVCTRYDDVAVCQEQSSPQGTHCEQRGYRYYGGGGFWYLRPEDCSFSHVCEESLNEPY</sequence>
<reference evidence="2 3" key="1">
    <citation type="submission" date="2019-10" db="EMBL/GenBank/DDBJ databases">
        <title>Extracellular Electron Transfer in a Candidatus Methanoperedens spp. Enrichment Culture.</title>
        <authorList>
            <person name="Berger S."/>
            <person name="Rangel Shaw D."/>
            <person name="Berben T."/>
            <person name="In 'T Zandt M."/>
            <person name="Frank J."/>
            <person name="Reimann J."/>
            <person name="Jetten M.S.M."/>
            <person name="Welte C.U."/>
        </authorList>
    </citation>
    <scope>NUCLEOTIDE SEQUENCE [LARGE SCALE GENOMIC DNA]</scope>
    <source>
        <strain evidence="2">SB12</strain>
    </source>
</reference>